<name>A0A1F6CDC3_9BACT</name>
<evidence type="ECO:0000313" key="1">
    <source>
        <dbReference type="EMBL" id="OGG47011.1"/>
    </source>
</evidence>
<protein>
    <submittedName>
        <fullName evidence="1">Uncharacterized protein</fullName>
    </submittedName>
</protein>
<comment type="caution">
    <text evidence="1">The sequence shown here is derived from an EMBL/GenBank/DDBJ whole genome shotgun (WGS) entry which is preliminary data.</text>
</comment>
<evidence type="ECO:0000313" key="2">
    <source>
        <dbReference type="Proteomes" id="UP000178344"/>
    </source>
</evidence>
<sequence length="64" mass="7456">MLSKPTIEELRVIFREEFGRDLTFAQASSIAKDMVGFWDTLAKIKHKNSRNKKIYEQHSPTQST</sequence>
<reference evidence="1 2" key="1">
    <citation type="journal article" date="2016" name="Nat. Commun.">
        <title>Thousands of microbial genomes shed light on interconnected biogeochemical processes in an aquifer system.</title>
        <authorList>
            <person name="Anantharaman K."/>
            <person name="Brown C.T."/>
            <person name="Hug L.A."/>
            <person name="Sharon I."/>
            <person name="Castelle C.J."/>
            <person name="Probst A.J."/>
            <person name="Thomas B.C."/>
            <person name="Singh A."/>
            <person name="Wilkins M.J."/>
            <person name="Karaoz U."/>
            <person name="Brodie E.L."/>
            <person name="Williams K.H."/>
            <person name="Hubbard S.S."/>
            <person name="Banfield J.F."/>
        </authorList>
    </citation>
    <scope>NUCLEOTIDE SEQUENCE [LARGE SCALE GENOMIC DNA]</scope>
</reference>
<proteinExistence type="predicted"/>
<gene>
    <name evidence="1" type="ORF">A2671_00515</name>
</gene>
<accession>A0A1F6CDC3</accession>
<dbReference type="AlphaFoldDB" id="A0A1F6CDC3"/>
<dbReference type="Proteomes" id="UP000178344">
    <property type="component" value="Unassembled WGS sequence"/>
</dbReference>
<organism evidence="1 2">
    <name type="scientific">Candidatus Kaiserbacteria bacterium RIFCSPHIGHO2_01_FULL_49_13</name>
    <dbReference type="NCBI Taxonomy" id="1798477"/>
    <lineage>
        <taxon>Bacteria</taxon>
        <taxon>Candidatus Kaiseribacteriota</taxon>
    </lineage>
</organism>
<dbReference type="EMBL" id="MFKQ01000033">
    <property type="protein sequence ID" value="OGG47011.1"/>
    <property type="molecule type" value="Genomic_DNA"/>
</dbReference>